<dbReference type="Gene3D" id="3.10.350.10">
    <property type="entry name" value="LysM domain"/>
    <property type="match status" value="1"/>
</dbReference>
<feature type="region of interest" description="Disordered" evidence="1">
    <location>
        <begin position="382"/>
        <end position="409"/>
    </location>
</feature>
<feature type="chain" id="PRO_5025565506" description="Carbohydrate-binding module family 50 protein" evidence="2">
    <location>
        <begin position="25"/>
        <end position="409"/>
    </location>
</feature>
<dbReference type="OrthoDB" id="5985073at2759"/>
<evidence type="ECO:0000313" key="3">
    <source>
        <dbReference type="EMBL" id="KAF2165150.1"/>
    </source>
</evidence>
<dbReference type="CDD" id="cd00118">
    <property type="entry name" value="LysM"/>
    <property type="match status" value="1"/>
</dbReference>
<dbReference type="AlphaFoldDB" id="A0A6A6CFY6"/>
<proteinExistence type="predicted"/>
<sequence length="409" mass="45378">MNLLAIFLVVVAWLALYFPDFVTTQHFHRISVPVNYPGITERCYTALNSTLDCAPWLWEFTHEPTYLTLDQVQSICTPSCYESLINAQEAASSACITKADVIWDGQKLRGTPATWTFDKLLYTFNSTCVKDRFSGELCASALKGTPGMQDHPLDCSQCALDTMDMKLKSPLEYSNENALEFSKIIDTCNATGYHVTSPAPTTTNVTHPDRSRIDAWLAAPTPAFTDNCTRWGKVRLNDTYNSLAAANNVSSFWLRANDYNADVDFDEIPRVGTSYCLPPGECQAYKVQENETCDDIIMKASIPINSTQLELWNPDISEVCSTPGHLNGTVVCLSSPPECTWCHRTTTTTTAKASTFSGFRENWDSYWPEQPYTHAGAPLHRAHATPQSTRIQRCHTQSGPVVTPAGALP</sequence>
<feature type="compositionally biased region" description="Polar residues" evidence="1">
    <location>
        <begin position="385"/>
        <end position="400"/>
    </location>
</feature>
<accession>A0A6A6CFY6</accession>
<dbReference type="Proteomes" id="UP000799537">
    <property type="component" value="Unassembled WGS sequence"/>
</dbReference>
<gene>
    <name evidence="3" type="ORF">M409DRAFT_24539</name>
</gene>
<dbReference type="RefSeq" id="XP_033666039.1">
    <property type="nucleotide sequence ID" value="XM_033807283.1"/>
</dbReference>
<keyword evidence="2" id="KW-0732">Signal</keyword>
<dbReference type="EMBL" id="ML993601">
    <property type="protein sequence ID" value="KAF2165150.1"/>
    <property type="molecule type" value="Genomic_DNA"/>
</dbReference>
<evidence type="ECO:0000256" key="2">
    <source>
        <dbReference type="SAM" id="SignalP"/>
    </source>
</evidence>
<name>A0A6A6CFY6_ZASCE</name>
<organism evidence="3 4">
    <name type="scientific">Zasmidium cellare ATCC 36951</name>
    <dbReference type="NCBI Taxonomy" id="1080233"/>
    <lineage>
        <taxon>Eukaryota</taxon>
        <taxon>Fungi</taxon>
        <taxon>Dikarya</taxon>
        <taxon>Ascomycota</taxon>
        <taxon>Pezizomycotina</taxon>
        <taxon>Dothideomycetes</taxon>
        <taxon>Dothideomycetidae</taxon>
        <taxon>Mycosphaerellales</taxon>
        <taxon>Mycosphaerellaceae</taxon>
        <taxon>Zasmidium</taxon>
    </lineage>
</organism>
<protein>
    <recommendedName>
        <fullName evidence="5">Carbohydrate-binding module family 50 protein</fullName>
    </recommendedName>
</protein>
<feature type="signal peptide" evidence="2">
    <location>
        <begin position="1"/>
        <end position="24"/>
    </location>
</feature>
<dbReference type="InterPro" id="IPR036779">
    <property type="entry name" value="LysM_dom_sf"/>
</dbReference>
<dbReference type="InterPro" id="IPR018392">
    <property type="entry name" value="LysM"/>
</dbReference>
<dbReference type="GeneID" id="54560555"/>
<reference evidence="3" key="1">
    <citation type="journal article" date="2020" name="Stud. Mycol.">
        <title>101 Dothideomycetes genomes: a test case for predicting lifestyles and emergence of pathogens.</title>
        <authorList>
            <person name="Haridas S."/>
            <person name="Albert R."/>
            <person name="Binder M."/>
            <person name="Bloem J."/>
            <person name="Labutti K."/>
            <person name="Salamov A."/>
            <person name="Andreopoulos B."/>
            <person name="Baker S."/>
            <person name="Barry K."/>
            <person name="Bills G."/>
            <person name="Bluhm B."/>
            <person name="Cannon C."/>
            <person name="Castanera R."/>
            <person name="Culley D."/>
            <person name="Daum C."/>
            <person name="Ezra D."/>
            <person name="Gonzalez J."/>
            <person name="Henrissat B."/>
            <person name="Kuo A."/>
            <person name="Liang C."/>
            <person name="Lipzen A."/>
            <person name="Lutzoni F."/>
            <person name="Magnuson J."/>
            <person name="Mondo S."/>
            <person name="Nolan M."/>
            <person name="Ohm R."/>
            <person name="Pangilinan J."/>
            <person name="Park H.-J."/>
            <person name="Ramirez L."/>
            <person name="Alfaro M."/>
            <person name="Sun H."/>
            <person name="Tritt A."/>
            <person name="Yoshinaga Y."/>
            <person name="Zwiers L.-H."/>
            <person name="Turgeon B."/>
            <person name="Goodwin S."/>
            <person name="Spatafora J."/>
            <person name="Crous P."/>
            <person name="Grigoriev I."/>
        </authorList>
    </citation>
    <scope>NUCLEOTIDE SEQUENCE</scope>
    <source>
        <strain evidence="3">ATCC 36951</strain>
    </source>
</reference>
<evidence type="ECO:0008006" key="5">
    <source>
        <dbReference type="Google" id="ProtNLM"/>
    </source>
</evidence>
<keyword evidence="4" id="KW-1185">Reference proteome</keyword>
<evidence type="ECO:0000256" key="1">
    <source>
        <dbReference type="SAM" id="MobiDB-lite"/>
    </source>
</evidence>
<evidence type="ECO:0000313" key="4">
    <source>
        <dbReference type="Proteomes" id="UP000799537"/>
    </source>
</evidence>